<name>A0A8J2P7W3_9HEXA</name>
<organism evidence="3 4">
    <name type="scientific">Allacma fusca</name>
    <dbReference type="NCBI Taxonomy" id="39272"/>
    <lineage>
        <taxon>Eukaryota</taxon>
        <taxon>Metazoa</taxon>
        <taxon>Ecdysozoa</taxon>
        <taxon>Arthropoda</taxon>
        <taxon>Hexapoda</taxon>
        <taxon>Collembola</taxon>
        <taxon>Symphypleona</taxon>
        <taxon>Sminthuridae</taxon>
        <taxon>Allacma</taxon>
    </lineage>
</organism>
<dbReference type="InterPro" id="IPR050626">
    <property type="entry name" value="Peptidase_M16"/>
</dbReference>
<dbReference type="Proteomes" id="UP000708208">
    <property type="component" value="Unassembled WGS sequence"/>
</dbReference>
<dbReference type="Pfam" id="PF00675">
    <property type="entry name" value="Peptidase_M16"/>
    <property type="match status" value="1"/>
</dbReference>
<dbReference type="OrthoDB" id="952271at2759"/>
<evidence type="ECO:0000313" key="3">
    <source>
        <dbReference type="EMBL" id="CAG7729317.1"/>
    </source>
</evidence>
<dbReference type="PANTHER" id="PTHR43690">
    <property type="entry name" value="NARDILYSIN"/>
    <property type="match status" value="1"/>
</dbReference>
<sequence length="258" mass="28819">MEGIEEADPYGNYEWLASKRRKMEDVETIEATKSPHIGPKSVYKFKLVIKSASDKRIYRVFTLANKMKIVLISDPDSVKSAAALSIQAGSMSDPKEFPGMAHLCERMLFAGNSSVTNSDETCFETFLQKYDGEYTSYTQKDLAVHVFDVNPAAFHASLDRFARYFICPTFPRNSLEEEVDGIQAECDSRAANDEDRRALVAALLTKADHPFSRFDCGNKETLWNKPLKEGSVDTLSTLTIPTKLFLDGGNLLTVLCNS</sequence>
<comment type="caution">
    <text evidence="3">The sequence shown here is derived from an EMBL/GenBank/DDBJ whole genome shotgun (WGS) entry which is preliminary data.</text>
</comment>
<keyword evidence="1" id="KW-0479">Metal-binding</keyword>
<reference evidence="3" key="1">
    <citation type="submission" date="2021-06" db="EMBL/GenBank/DDBJ databases">
        <authorList>
            <person name="Hodson N. C."/>
            <person name="Mongue J. A."/>
            <person name="Jaron S. K."/>
        </authorList>
    </citation>
    <scope>NUCLEOTIDE SEQUENCE</scope>
</reference>
<evidence type="ECO:0000313" key="4">
    <source>
        <dbReference type="Proteomes" id="UP000708208"/>
    </source>
</evidence>
<dbReference type="EMBL" id="CAJVCH010176549">
    <property type="protein sequence ID" value="CAG7729317.1"/>
    <property type="molecule type" value="Genomic_DNA"/>
</dbReference>
<proteinExistence type="predicted"/>
<dbReference type="InterPro" id="IPR011765">
    <property type="entry name" value="Pept_M16_N"/>
</dbReference>
<dbReference type="AlphaFoldDB" id="A0A8J2P7W3"/>
<accession>A0A8J2P7W3</accession>
<evidence type="ECO:0000259" key="2">
    <source>
        <dbReference type="Pfam" id="PF00675"/>
    </source>
</evidence>
<feature type="domain" description="Peptidase M16 N-terminal" evidence="2">
    <location>
        <begin position="68"/>
        <end position="194"/>
    </location>
</feature>
<keyword evidence="4" id="KW-1185">Reference proteome</keyword>
<gene>
    <name evidence="3" type="ORF">AFUS01_LOCUS18041</name>
</gene>
<dbReference type="GO" id="GO:0046872">
    <property type="term" value="F:metal ion binding"/>
    <property type="evidence" value="ECO:0007669"/>
    <property type="project" value="UniProtKB-KW"/>
</dbReference>
<protein>
    <recommendedName>
        <fullName evidence="2">Peptidase M16 N-terminal domain-containing protein</fullName>
    </recommendedName>
</protein>
<evidence type="ECO:0000256" key="1">
    <source>
        <dbReference type="ARBA" id="ARBA00022723"/>
    </source>
</evidence>
<dbReference type="PANTHER" id="PTHR43690:SF18">
    <property type="entry name" value="INSULIN-DEGRADING ENZYME-RELATED"/>
    <property type="match status" value="1"/>
</dbReference>